<evidence type="ECO:0000256" key="3">
    <source>
        <dbReference type="ARBA" id="ARBA00023015"/>
    </source>
</evidence>
<keyword evidence="3" id="KW-0805">Transcription regulation</keyword>
<feature type="compositionally biased region" description="Acidic residues" evidence="7">
    <location>
        <begin position="39"/>
        <end position="48"/>
    </location>
</feature>
<comment type="subcellular location">
    <subcellularLocation>
        <location evidence="1">Nucleus</location>
    </subcellularLocation>
</comment>
<evidence type="ECO:0000313" key="9">
    <source>
        <dbReference type="Proteomes" id="UP000678499"/>
    </source>
</evidence>
<dbReference type="PRINTS" id="PR00686">
    <property type="entry name" value="TIFACTORIID"/>
</dbReference>
<evidence type="ECO:0008006" key="10">
    <source>
        <dbReference type="Google" id="ProtNLM"/>
    </source>
</evidence>
<keyword evidence="6" id="KW-0539">Nucleus</keyword>
<evidence type="ECO:0000313" key="8">
    <source>
        <dbReference type="EMBL" id="CAD7272819.1"/>
    </source>
</evidence>
<sequence>MSLMSERHMIRNGVVPGMHQLAEPVSNKNLPPLMNGEVNGDEPEDPEDGTIDIVPRNIVCNFKVGCHLDLKMIALKGCNVQYRSATNVVLMKLRRPMCTAHIWSSGRVTCTGSKTEPDAKRAARKVARFLQKLKFPVKLRHYRIVNILATCSFPFGVKLEHVVGLDRKNSSYEPELHPGLTYKVSDLSAVLKIFSTGSVTITAPSLRNVQMAVEHVYPLCSQCRKVKESSGRKEELEIEEEDWNLDSNPAAAF</sequence>
<dbReference type="InterPro" id="IPR012295">
    <property type="entry name" value="TBP_dom_sf"/>
</dbReference>
<protein>
    <recommendedName>
        <fullName evidence="10">TATA box-binding protein-like 1</fullName>
    </recommendedName>
</protein>
<dbReference type="OrthoDB" id="2127950at2759"/>
<evidence type="ECO:0000256" key="6">
    <source>
        <dbReference type="ARBA" id="ARBA00023242"/>
    </source>
</evidence>
<reference evidence="8" key="1">
    <citation type="submission" date="2020-11" db="EMBL/GenBank/DDBJ databases">
        <authorList>
            <person name="Tran Van P."/>
        </authorList>
    </citation>
    <scope>NUCLEOTIDE SEQUENCE</scope>
</reference>
<dbReference type="GO" id="GO:0003677">
    <property type="term" value="F:DNA binding"/>
    <property type="evidence" value="ECO:0007669"/>
    <property type="project" value="UniProtKB-KW"/>
</dbReference>
<dbReference type="SUPFAM" id="SSF55945">
    <property type="entry name" value="TATA-box binding protein-like"/>
    <property type="match status" value="2"/>
</dbReference>
<dbReference type="PANTHER" id="PTHR10126">
    <property type="entry name" value="TATA-BOX BINDING PROTEIN"/>
    <property type="match status" value="1"/>
</dbReference>
<organism evidence="8">
    <name type="scientific">Notodromas monacha</name>
    <dbReference type="NCBI Taxonomy" id="399045"/>
    <lineage>
        <taxon>Eukaryota</taxon>
        <taxon>Metazoa</taxon>
        <taxon>Ecdysozoa</taxon>
        <taxon>Arthropoda</taxon>
        <taxon>Crustacea</taxon>
        <taxon>Oligostraca</taxon>
        <taxon>Ostracoda</taxon>
        <taxon>Podocopa</taxon>
        <taxon>Podocopida</taxon>
        <taxon>Cypridocopina</taxon>
        <taxon>Cypridoidea</taxon>
        <taxon>Cyprididae</taxon>
        <taxon>Notodromas</taxon>
    </lineage>
</organism>
<dbReference type="Gene3D" id="3.30.310.10">
    <property type="entry name" value="TATA-Binding Protein"/>
    <property type="match status" value="2"/>
</dbReference>
<evidence type="ECO:0000256" key="1">
    <source>
        <dbReference type="ARBA" id="ARBA00004123"/>
    </source>
</evidence>
<keyword evidence="4" id="KW-0238">DNA-binding</keyword>
<dbReference type="Pfam" id="PF00352">
    <property type="entry name" value="TBP"/>
    <property type="match status" value="2"/>
</dbReference>
<evidence type="ECO:0000256" key="7">
    <source>
        <dbReference type="SAM" id="MobiDB-lite"/>
    </source>
</evidence>
<gene>
    <name evidence="8" type="ORF">NMOB1V02_LOCUS737</name>
</gene>
<dbReference type="Proteomes" id="UP000678499">
    <property type="component" value="Unassembled WGS sequence"/>
</dbReference>
<dbReference type="EMBL" id="CAJPEX010000067">
    <property type="protein sequence ID" value="CAG0912971.1"/>
    <property type="molecule type" value="Genomic_DNA"/>
</dbReference>
<evidence type="ECO:0000256" key="2">
    <source>
        <dbReference type="ARBA" id="ARBA00005560"/>
    </source>
</evidence>
<dbReference type="FunFam" id="3.30.310.10:FF:000005">
    <property type="entry name" value="TATA box-binding protein-like 1"/>
    <property type="match status" value="1"/>
</dbReference>
<name>A0A7R9G9T4_9CRUS</name>
<dbReference type="AlphaFoldDB" id="A0A7R9G9T4"/>
<comment type="similarity">
    <text evidence="2">Belongs to the TBP family.</text>
</comment>
<dbReference type="EMBL" id="OA882104">
    <property type="protein sequence ID" value="CAD7272819.1"/>
    <property type="molecule type" value="Genomic_DNA"/>
</dbReference>
<accession>A0A7R9G9T4</accession>
<dbReference type="InterPro" id="IPR000814">
    <property type="entry name" value="TBP"/>
</dbReference>
<keyword evidence="5" id="KW-0804">Transcription</keyword>
<evidence type="ECO:0000256" key="4">
    <source>
        <dbReference type="ARBA" id="ARBA00023125"/>
    </source>
</evidence>
<dbReference type="GO" id="GO:0006352">
    <property type="term" value="P:DNA-templated transcription initiation"/>
    <property type="evidence" value="ECO:0007669"/>
    <property type="project" value="InterPro"/>
</dbReference>
<feature type="region of interest" description="Disordered" evidence="7">
    <location>
        <begin position="24"/>
        <end position="48"/>
    </location>
</feature>
<proteinExistence type="inferred from homology"/>
<dbReference type="GO" id="GO:0005634">
    <property type="term" value="C:nucleus"/>
    <property type="evidence" value="ECO:0007669"/>
    <property type="project" value="UniProtKB-SubCell"/>
</dbReference>
<evidence type="ECO:0000256" key="5">
    <source>
        <dbReference type="ARBA" id="ARBA00023163"/>
    </source>
</evidence>
<keyword evidence="9" id="KW-1185">Reference proteome</keyword>